<name>A0AC61RD61_9BACT</name>
<keyword evidence="2" id="KW-1185">Reference proteome</keyword>
<gene>
    <name evidence="1" type="ORF">E5331_14320</name>
</gene>
<dbReference type="EMBL" id="SRYB01000024">
    <property type="protein sequence ID" value="TGY77478.1"/>
    <property type="molecule type" value="Genomic_DNA"/>
</dbReference>
<evidence type="ECO:0000313" key="1">
    <source>
        <dbReference type="EMBL" id="TGY77478.1"/>
    </source>
</evidence>
<accession>A0AC61RD61</accession>
<organism evidence="1 2">
    <name type="scientific">Lepagella muris</name>
    <dbReference type="NCBI Taxonomy" id="3032870"/>
    <lineage>
        <taxon>Bacteria</taxon>
        <taxon>Pseudomonadati</taxon>
        <taxon>Bacteroidota</taxon>
        <taxon>Bacteroidia</taxon>
        <taxon>Bacteroidales</taxon>
        <taxon>Muribaculaceae</taxon>
        <taxon>Lepagella</taxon>
    </lineage>
</organism>
<sequence>MNTRRFVDCITESAANYPHITFSKSGAAYTCVNPFSYHIVRRNADLFGAFDGLYVDGMLMCKLINLLWRRSIPRLSFDMSGMAVDLFRLLDEAAGDKTVYFIGAKQEELEKSVAQIRRSYPRMAVAGYRNGYFLDVDDRRRAIRDIVDSGADFAIVGMGAPLQEQFALDLRDAGFKGIVFTCGGFLHQTADRINYYPDWVNRYNLRAFYRLFHEQGLWGRLYNVLIEFPVLFTYDTIRSRWIVSSTS</sequence>
<protein>
    <submittedName>
        <fullName evidence="1">Glycosyltransferase</fullName>
    </submittedName>
</protein>
<evidence type="ECO:0000313" key="2">
    <source>
        <dbReference type="Proteomes" id="UP000306319"/>
    </source>
</evidence>
<comment type="caution">
    <text evidence="1">The sequence shown here is derived from an EMBL/GenBank/DDBJ whole genome shotgun (WGS) entry which is preliminary data.</text>
</comment>
<proteinExistence type="predicted"/>
<dbReference type="Proteomes" id="UP000306319">
    <property type="component" value="Unassembled WGS sequence"/>
</dbReference>
<reference evidence="1" key="1">
    <citation type="submission" date="2019-04" db="EMBL/GenBank/DDBJ databases">
        <title>Microbes associate with the intestines of laboratory mice.</title>
        <authorList>
            <person name="Navarre W."/>
            <person name="Wong E."/>
            <person name="Huang K."/>
            <person name="Tropini C."/>
            <person name="Ng K."/>
            <person name="Yu B."/>
        </authorList>
    </citation>
    <scope>NUCLEOTIDE SEQUENCE</scope>
    <source>
        <strain evidence="1">NM04_E33</strain>
    </source>
</reference>